<gene>
    <name evidence="8" type="ORF">JYZ213_LOCUS7113</name>
</gene>
<dbReference type="EMBL" id="CAJNOG010000046">
    <property type="protein sequence ID" value="CAF0836256.1"/>
    <property type="molecule type" value="Genomic_DNA"/>
</dbReference>
<feature type="transmembrane region" description="Helical" evidence="7">
    <location>
        <begin position="135"/>
        <end position="153"/>
    </location>
</feature>
<feature type="transmembrane region" description="Helical" evidence="7">
    <location>
        <begin position="222"/>
        <end position="242"/>
    </location>
</feature>
<feature type="transmembrane region" description="Helical" evidence="7">
    <location>
        <begin position="103"/>
        <end position="123"/>
    </location>
</feature>
<evidence type="ECO:0000313" key="9">
    <source>
        <dbReference type="Proteomes" id="UP000663845"/>
    </source>
</evidence>
<dbReference type="PANTHER" id="PTHR45649">
    <property type="entry name" value="AMINO-ACID PERMEASE BAT1"/>
    <property type="match status" value="1"/>
</dbReference>
<sequence length="381" mass="42458">MSCITVTSRIGFAMARDGVFPLSKYLRWIYKRTKTPLANIFFVFVVDSLLLLLQLASATAFNSILAIATFGFQVSYLMPIFLRCTVARKTFVLGEFNLGRFGVPIAIIASIWLTVTSIIMFFPSEYPVTKDNMNYTVVIVGGVLVLAATYWFISARHWFVGPKRVDADPTPLPPGHVASEDNMTKDVSSEVATSRLFAMARDGVFPLSKYLRWIYKRTKTPLANIFFVFFVDSLLLLLQLASATAFNSILAIATFGFQVSYLMPIFLRCTVARKTFVLGEFNLGRFGVPIAVIASIWLTITSIIMFFPSEYPVTKDNMNYTVVIVGGVLLLAATYWFISARHWFVGPKRTDADPTPLPPGHVASEDNTTKDMSSEVATSRV</sequence>
<dbReference type="InterPro" id="IPR002293">
    <property type="entry name" value="AA/rel_permease1"/>
</dbReference>
<evidence type="ECO:0008006" key="10">
    <source>
        <dbReference type="Google" id="ProtNLM"/>
    </source>
</evidence>
<keyword evidence="4 7" id="KW-1133">Transmembrane helix</keyword>
<reference evidence="8" key="1">
    <citation type="submission" date="2021-02" db="EMBL/GenBank/DDBJ databases">
        <authorList>
            <person name="Nowell W R."/>
        </authorList>
    </citation>
    <scope>NUCLEOTIDE SEQUENCE</scope>
</reference>
<dbReference type="Gene3D" id="1.20.1740.10">
    <property type="entry name" value="Amino acid/polyamine transporter I"/>
    <property type="match status" value="2"/>
</dbReference>
<feature type="transmembrane region" description="Helical" evidence="7">
    <location>
        <begin position="37"/>
        <end position="57"/>
    </location>
</feature>
<dbReference type="Proteomes" id="UP000663845">
    <property type="component" value="Unassembled WGS sequence"/>
</dbReference>
<protein>
    <recommendedName>
        <fullName evidence="10">Amino acid permease-like protein</fullName>
    </recommendedName>
</protein>
<dbReference type="Pfam" id="PF13520">
    <property type="entry name" value="AA_permease_2"/>
    <property type="match status" value="2"/>
</dbReference>
<evidence type="ECO:0000256" key="5">
    <source>
        <dbReference type="ARBA" id="ARBA00023136"/>
    </source>
</evidence>
<evidence type="ECO:0000256" key="3">
    <source>
        <dbReference type="ARBA" id="ARBA00022692"/>
    </source>
</evidence>
<feature type="transmembrane region" description="Helical" evidence="7">
    <location>
        <begin position="248"/>
        <end position="267"/>
    </location>
</feature>
<evidence type="ECO:0000256" key="7">
    <source>
        <dbReference type="SAM" id="Phobius"/>
    </source>
</evidence>
<organism evidence="8 9">
    <name type="scientific">Adineta steineri</name>
    <dbReference type="NCBI Taxonomy" id="433720"/>
    <lineage>
        <taxon>Eukaryota</taxon>
        <taxon>Metazoa</taxon>
        <taxon>Spiralia</taxon>
        <taxon>Gnathifera</taxon>
        <taxon>Rotifera</taxon>
        <taxon>Eurotatoria</taxon>
        <taxon>Bdelloidea</taxon>
        <taxon>Adinetida</taxon>
        <taxon>Adinetidae</taxon>
        <taxon>Adineta</taxon>
    </lineage>
</organism>
<evidence type="ECO:0000256" key="4">
    <source>
        <dbReference type="ARBA" id="ARBA00022989"/>
    </source>
</evidence>
<dbReference type="GO" id="GO:0016020">
    <property type="term" value="C:membrane"/>
    <property type="evidence" value="ECO:0007669"/>
    <property type="project" value="UniProtKB-SubCell"/>
</dbReference>
<evidence type="ECO:0000256" key="6">
    <source>
        <dbReference type="SAM" id="MobiDB-lite"/>
    </source>
</evidence>
<dbReference type="GO" id="GO:0022857">
    <property type="term" value="F:transmembrane transporter activity"/>
    <property type="evidence" value="ECO:0007669"/>
    <property type="project" value="InterPro"/>
</dbReference>
<feature type="transmembrane region" description="Helical" evidence="7">
    <location>
        <begin position="288"/>
        <end position="308"/>
    </location>
</feature>
<accession>A0A813VDS3</accession>
<keyword evidence="3 7" id="KW-0812">Transmembrane</keyword>
<evidence type="ECO:0000256" key="2">
    <source>
        <dbReference type="ARBA" id="ARBA00022448"/>
    </source>
</evidence>
<name>A0A813VDS3_9BILA</name>
<comment type="caution">
    <text evidence="8">The sequence shown here is derived from an EMBL/GenBank/DDBJ whole genome shotgun (WGS) entry which is preliminary data.</text>
</comment>
<feature type="transmembrane region" description="Helical" evidence="7">
    <location>
        <begin position="320"/>
        <end position="338"/>
    </location>
</feature>
<dbReference type="AlphaFoldDB" id="A0A813VDS3"/>
<feature type="transmembrane region" description="Helical" evidence="7">
    <location>
        <begin position="63"/>
        <end position="82"/>
    </location>
</feature>
<proteinExistence type="predicted"/>
<feature type="compositionally biased region" description="Basic and acidic residues" evidence="6">
    <location>
        <begin position="363"/>
        <end position="373"/>
    </location>
</feature>
<dbReference type="PANTHER" id="PTHR45649:SF26">
    <property type="entry name" value="OS04G0435100 PROTEIN"/>
    <property type="match status" value="1"/>
</dbReference>
<feature type="region of interest" description="Disordered" evidence="6">
    <location>
        <begin position="355"/>
        <end position="381"/>
    </location>
</feature>
<keyword evidence="5 7" id="KW-0472">Membrane</keyword>
<evidence type="ECO:0000313" key="8">
    <source>
        <dbReference type="EMBL" id="CAF0836256.1"/>
    </source>
</evidence>
<comment type="subcellular location">
    <subcellularLocation>
        <location evidence="1">Membrane</location>
        <topology evidence="1">Multi-pass membrane protein</topology>
    </subcellularLocation>
</comment>
<evidence type="ECO:0000256" key="1">
    <source>
        <dbReference type="ARBA" id="ARBA00004141"/>
    </source>
</evidence>
<keyword evidence="2" id="KW-0813">Transport</keyword>